<comment type="caution">
    <text evidence="1">The sequence shown here is derived from an EMBL/GenBank/DDBJ whole genome shotgun (WGS) entry which is preliminary data.</text>
</comment>
<keyword evidence="2" id="KW-1185">Reference proteome</keyword>
<dbReference type="Proteomes" id="UP001292094">
    <property type="component" value="Unassembled WGS sequence"/>
</dbReference>
<sequence>MTESAVNTRVNTVIANPGLTAGELHQGRCRGSADPAGFIPKSYGVRGKLLRKYIYHWFGPQSAVGNHESCSSPDNVES</sequence>
<dbReference type="AlphaFoldDB" id="A0AAE1QM67"/>
<proteinExistence type="predicted"/>
<evidence type="ECO:0000313" key="1">
    <source>
        <dbReference type="EMBL" id="KAK4328874.1"/>
    </source>
</evidence>
<gene>
    <name evidence="1" type="ORF">Pmani_000724</name>
</gene>
<evidence type="ECO:0000313" key="2">
    <source>
        <dbReference type="Proteomes" id="UP001292094"/>
    </source>
</evidence>
<name>A0AAE1QM67_9EUCA</name>
<accession>A0AAE1QM67</accession>
<protein>
    <submittedName>
        <fullName evidence="1">Uncharacterized protein</fullName>
    </submittedName>
</protein>
<reference evidence="1" key="1">
    <citation type="submission" date="2023-11" db="EMBL/GenBank/DDBJ databases">
        <title>Genome assemblies of two species of porcelain crab, Petrolisthes cinctipes and Petrolisthes manimaculis (Anomura: Porcellanidae).</title>
        <authorList>
            <person name="Angst P."/>
        </authorList>
    </citation>
    <scope>NUCLEOTIDE SEQUENCE</scope>
    <source>
        <strain evidence="1">PB745_02</strain>
        <tissue evidence="1">Gill</tissue>
    </source>
</reference>
<organism evidence="1 2">
    <name type="scientific">Petrolisthes manimaculis</name>
    <dbReference type="NCBI Taxonomy" id="1843537"/>
    <lineage>
        <taxon>Eukaryota</taxon>
        <taxon>Metazoa</taxon>
        <taxon>Ecdysozoa</taxon>
        <taxon>Arthropoda</taxon>
        <taxon>Crustacea</taxon>
        <taxon>Multicrustacea</taxon>
        <taxon>Malacostraca</taxon>
        <taxon>Eumalacostraca</taxon>
        <taxon>Eucarida</taxon>
        <taxon>Decapoda</taxon>
        <taxon>Pleocyemata</taxon>
        <taxon>Anomura</taxon>
        <taxon>Galatheoidea</taxon>
        <taxon>Porcellanidae</taxon>
        <taxon>Petrolisthes</taxon>
    </lineage>
</organism>
<dbReference type="EMBL" id="JAWZYT010000051">
    <property type="protein sequence ID" value="KAK4328874.1"/>
    <property type="molecule type" value="Genomic_DNA"/>
</dbReference>